<evidence type="ECO:0000313" key="1">
    <source>
        <dbReference type="EMBL" id="BBE51249.1"/>
    </source>
</evidence>
<dbReference type="AlphaFoldDB" id="A0A2Z6GD58"/>
<accession>A0A2Z6GD58</accession>
<evidence type="ECO:0000313" key="2">
    <source>
        <dbReference type="Proteomes" id="UP000033070"/>
    </source>
</evidence>
<gene>
    <name evidence="1" type="ORF">OYT1_ch1711</name>
</gene>
<dbReference type="Proteomes" id="UP000033070">
    <property type="component" value="Chromosome"/>
</dbReference>
<name>A0A2Z6GD58_9PROT</name>
<dbReference type="EMBL" id="AP018738">
    <property type="protein sequence ID" value="BBE51249.1"/>
    <property type="molecule type" value="Genomic_DNA"/>
</dbReference>
<organism evidence="1 2">
    <name type="scientific">Ferriphaselus amnicola</name>
    <dbReference type="NCBI Taxonomy" id="1188319"/>
    <lineage>
        <taxon>Bacteria</taxon>
        <taxon>Pseudomonadati</taxon>
        <taxon>Pseudomonadota</taxon>
        <taxon>Betaproteobacteria</taxon>
        <taxon>Nitrosomonadales</taxon>
        <taxon>Gallionellaceae</taxon>
        <taxon>Ferriphaselus</taxon>
    </lineage>
</organism>
<proteinExistence type="predicted"/>
<protein>
    <submittedName>
        <fullName evidence="1">Uncharacterized protein</fullName>
    </submittedName>
</protein>
<reference evidence="1 2" key="1">
    <citation type="submission" date="2018-06" db="EMBL/GenBank/DDBJ databases">
        <title>OYT1 Genome Sequencing.</title>
        <authorList>
            <person name="Kato S."/>
            <person name="Itoh T."/>
            <person name="Ohkuma M."/>
        </authorList>
    </citation>
    <scope>NUCLEOTIDE SEQUENCE [LARGE SCALE GENOMIC DNA]</scope>
    <source>
        <strain evidence="1 2">OYT1</strain>
    </source>
</reference>
<keyword evidence="2" id="KW-1185">Reference proteome</keyword>
<sequence length="38" mass="4385">MDALNLIANESKISNTNLEMLFREKAEFLPIAFKRKMG</sequence>
<dbReference type="KEGG" id="fam:OYT1_ch1711"/>